<proteinExistence type="predicted"/>
<dbReference type="EMBL" id="CP014229">
    <property type="protein sequence ID" value="AMD90137.1"/>
    <property type="molecule type" value="Genomic_DNA"/>
</dbReference>
<gene>
    <name evidence="1" type="ORF">AXF13_08385</name>
</gene>
<organism evidence="1 2">
    <name type="scientific">Desulfovibrio fairfieldensis</name>
    <dbReference type="NCBI Taxonomy" id="44742"/>
    <lineage>
        <taxon>Bacteria</taxon>
        <taxon>Pseudomonadati</taxon>
        <taxon>Thermodesulfobacteriota</taxon>
        <taxon>Desulfovibrionia</taxon>
        <taxon>Desulfovibrionales</taxon>
        <taxon>Desulfovibrionaceae</taxon>
        <taxon>Desulfovibrio</taxon>
    </lineage>
</organism>
<reference evidence="2" key="1">
    <citation type="submission" date="2016-02" db="EMBL/GenBank/DDBJ databases">
        <authorList>
            <person name="Holder M.E."/>
            <person name="Ajami N.J."/>
            <person name="Petrosino J.F."/>
        </authorList>
    </citation>
    <scope>NUCLEOTIDE SEQUENCE [LARGE SCALE GENOMIC DNA]</scope>
    <source>
        <strain evidence="2">CCUG 45958</strain>
    </source>
</reference>
<evidence type="ECO:0000313" key="2">
    <source>
        <dbReference type="Proteomes" id="UP000069241"/>
    </source>
</evidence>
<sequence>MLLQMINASTPQETAWLLGPYAYLIIPVPFSLETSWALVSNPDLERLSMVELAMEYEPRQEIWWQVSQKHLDAFQQVLETIYRRNLLVWLWEEQSDHMRSLYGDGVELKIFIDDMIGKIRNWGFATHEQQSRCLAALLPVIAAKAPAEEERRILSVAEKDPDAALRQLESLALRRKPA</sequence>
<dbReference type="Proteomes" id="UP000069241">
    <property type="component" value="Chromosome"/>
</dbReference>
<protein>
    <submittedName>
        <fullName evidence="1">Uncharacterized protein</fullName>
    </submittedName>
</protein>
<dbReference type="STRING" id="44742.AXF13_08385"/>
<accession>A0A0X8JK41</accession>
<dbReference type="KEGG" id="dfi:AXF13_08385"/>
<evidence type="ECO:0000313" key="1">
    <source>
        <dbReference type="EMBL" id="AMD90137.1"/>
    </source>
</evidence>
<keyword evidence="2" id="KW-1185">Reference proteome</keyword>
<dbReference type="AlphaFoldDB" id="A0A0X8JK41"/>
<name>A0A0X8JK41_9BACT</name>